<dbReference type="GO" id="GO:0005635">
    <property type="term" value="C:nuclear envelope"/>
    <property type="evidence" value="ECO:0007669"/>
    <property type="project" value="TreeGrafter"/>
</dbReference>
<name>A0A7R9BVI7_9CRUS</name>
<keyword evidence="6" id="KW-0131">Cell cycle</keyword>
<evidence type="ECO:0000256" key="1">
    <source>
        <dbReference type="ARBA" id="ARBA00004123"/>
    </source>
</evidence>
<dbReference type="Proteomes" id="UP000678499">
    <property type="component" value="Unassembled WGS sequence"/>
</dbReference>
<keyword evidence="4" id="KW-0498">Mitosis</keyword>
<dbReference type="EMBL" id="CAJPEX010002700">
    <property type="protein sequence ID" value="CAG0921385.1"/>
    <property type="molecule type" value="Genomic_DNA"/>
</dbReference>
<evidence type="ECO:0008006" key="10">
    <source>
        <dbReference type="Google" id="ProtNLM"/>
    </source>
</evidence>
<evidence type="ECO:0000313" key="8">
    <source>
        <dbReference type="EMBL" id="CAD7281233.1"/>
    </source>
</evidence>
<dbReference type="GO" id="GO:0007094">
    <property type="term" value="P:mitotic spindle assembly checkpoint signaling"/>
    <property type="evidence" value="ECO:0007669"/>
    <property type="project" value="InterPro"/>
</dbReference>
<comment type="subcellular location">
    <subcellularLocation>
        <location evidence="1">Nucleus</location>
    </subcellularLocation>
</comment>
<dbReference type="GO" id="GO:0000776">
    <property type="term" value="C:kinetochore"/>
    <property type="evidence" value="ECO:0007669"/>
    <property type="project" value="TreeGrafter"/>
</dbReference>
<keyword evidence="5" id="KW-0539">Nucleus</keyword>
<feature type="coiled-coil region" evidence="7">
    <location>
        <begin position="313"/>
        <end position="347"/>
    </location>
</feature>
<evidence type="ECO:0000313" key="9">
    <source>
        <dbReference type="Proteomes" id="UP000678499"/>
    </source>
</evidence>
<evidence type="ECO:0000256" key="3">
    <source>
        <dbReference type="ARBA" id="ARBA00022618"/>
    </source>
</evidence>
<keyword evidence="9" id="KW-1185">Reference proteome</keyword>
<organism evidence="8">
    <name type="scientific">Notodromas monacha</name>
    <dbReference type="NCBI Taxonomy" id="399045"/>
    <lineage>
        <taxon>Eukaryota</taxon>
        <taxon>Metazoa</taxon>
        <taxon>Ecdysozoa</taxon>
        <taxon>Arthropoda</taxon>
        <taxon>Crustacea</taxon>
        <taxon>Oligostraca</taxon>
        <taxon>Ostracoda</taxon>
        <taxon>Podocopa</taxon>
        <taxon>Podocopida</taxon>
        <taxon>Cypridocopina</taxon>
        <taxon>Cypridoidea</taxon>
        <taxon>Cyprididae</taxon>
        <taxon>Notodromas</taxon>
    </lineage>
</organism>
<dbReference type="AlphaFoldDB" id="A0A7R9BVI7"/>
<feature type="coiled-coil region" evidence="7">
    <location>
        <begin position="221"/>
        <end position="251"/>
    </location>
</feature>
<evidence type="ECO:0000256" key="4">
    <source>
        <dbReference type="ARBA" id="ARBA00022776"/>
    </source>
</evidence>
<feature type="coiled-coil region" evidence="7">
    <location>
        <begin position="618"/>
        <end position="652"/>
    </location>
</feature>
<dbReference type="PANTHER" id="PTHR23168:SF0">
    <property type="entry name" value="MITOTIC SPINDLE ASSEMBLY CHECKPOINT PROTEIN MAD1"/>
    <property type="match status" value="1"/>
</dbReference>
<proteinExistence type="inferred from homology"/>
<accession>A0A7R9BVI7</accession>
<dbReference type="GO" id="GO:0051301">
    <property type="term" value="P:cell division"/>
    <property type="evidence" value="ECO:0007669"/>
    <property type="project" value="UniProtKB-KW"/>
</dbReference>
<evidence type="ECO:0000256" key="6">
    <source>
        <dbReference type="ARBA" id="ARBA00023306"/>
    </source>
</evidence>
<dbReference type="Gene3D" id="6.10.250.90">
    <property type="match status" value="1"/>
</dbReference>
<dbReference type="Gene3D" id="3.30.457.60">
    <property type="match status" value="1"/>
</dbReference>
<dbReference type="Pfam" id="PF05557">
    <property type="entry name" value="MAD"/>
    <property type="match status" value="2"/>
</dbReference>
<dbReference type="GO" id="GO:0051315">
    <property type="term" value="P:attachment of mitotic spindle microtubules to kinetochore"/>
    <property type="evidence" value="ECO:0007669"/>
    <property type="project" value="TreeGrafter"/>
</dbReference>
<dbReference type="EMBL" id="OA884737">
    <property type="protein sequence ID" value="CAD7281233.1"/>
    <property type="molecule type" value="Genomic_DNA"/>
</dbReference>
<evidence type="ECO:0000256" key="2">
    <source>
        <dbReference type="ARBA" id="ARBA00008029"/>
    </source>
</evidence>
<evidence type="ECO:0000256" key="7">
    <source>
        <dbReference type="SAM" id="Coils"/>
    </source>
</evidence>
<dbReference type="GO" id="GO:0072686">
    <property type="term" value="C:mitotic spindle"/>
    <property type="evidence" value="ECO:0007669"/>
    <property type="project" value="TreeGrafter"/>
</dbReference>
<dbReference type="Gene3D" id="1.20.5.170">
    <property type="match status" value="1"/>
</dbReference>
<comment type="similarity">
    <text evidence="2">Belongs to the MAD1 family.</text>
</comment>
<dbReference type="SUPFAM" id="SSF75704">
    <property type="entry name" value="Mitotic arrest deficient-like 1, Mad1"/>
    <property type="match status" value="1"/>
</dbReference>
<gene>
    <name evidence="8" type="ORF">NMOB1V02_LOCUS8884</name>
</gene>
<evidence type="ECO:0000256" key="5">
    <source>
        <dbReference type="ARBA" id="ARBA00023242"/>
    </source>
</evidence>
<dbReference type="OrthoDB" id="331602at2759"/>
<feature type="coiled-coil region" evidence="7">
    <location>
        <begin position="432"/>
        <end position="523"/>
    </location>
</feature>
<sequence>MAGNRDPSELVDMSISMLDASVHLGRTDESVWSTEGNTVNILNQAGMRRKLMDSESKLFRAETEILKLRQDLGKRDSVIRSLQDRSRDVTSVHATQIRGEKRKADLKQEVRQANSEKEIRKRELEHLNSEILELKQSCNEKIASSLSSQTELQKELDVLKDELRRTRLKLNESQQTVKEFDDMKKLEKVFYTRLTDVPSIMLENEKLKKNDELFRRGSAKALVLEAQNHDLKEENAMLREQLDDFNDLRSEKAILDVKLSSWESVGAQLIPSSLEINPHNLAATIAGLQENDVRLATENGKLRSDSNAAEVKISEHRSKIVALSKTLREQEEKANDLQRRLNSALRLKQLVILERDSCRRLLDSYQNDITAAFSPADQRLSEMENILAEYRQEIERLTAPSSPVHTTLPEVATDSEASSLMEKKDTDHSETIKKLKDANESLTREVTSLRAALESVHGGTNALEAKVREAEKSCYRLESELALARKFPPSKDNHSRIVLESELDSLKHEIAALRKEKTDVLSDQCRILERFNVLLRKKEVCEEEKSKIELIVADVKSALVEAEAKKSQAQVDLDASLTEFETLKSCVEDMEVVQRESETQITELTSKLIARESELNSKQLLDEELSTCKQRLEELTVENGSLLKQIEELKKSSETIKSQIKDQPESSEGGIIVRLRNGPIAWQRKERENEFEMLKAEVKALRTKLAVASSSKGETPSLDTTSVGKEDEYSYKEIRDLKLALKRSETMSERLRKEWKATSQEFRELVYQFSGYKLDKIGPDNFKLTSMYADSPEDFFLLRRTSDGLIEMLDSDFCGANKTSFECYLTKRRSIPAFLAAVTLDLNSRETE</sequence>
<dbReference type="PANTHER" id="PTHR23168">
    <property type="entry name" value="MITOTIC SPINDLE ASSEMBLY CHECKPOINT PROTEIN MAD1 MITOTIC ARREST DEFICIENT-LIKE PROTEIN 1"/>
    <property type="match status" value="1"/>
</dbReference>
<reference evidence="8" key="1">
    <citation type="submission" date="2020-11" db="EMBL/GenBank/DDBJ databases">
        <authorList>
            <person name="Tran Van P."/>
        </authorList>
    </citation>
    <scope>NUCLEOTIDE SEQUENCE</scope>
</reference>
<feature type="coiled-coil region" evidence="7">
    <location>
        <begin position="103"/>
        <end position="176"/>
    </location>
</feature>
<protein>
    <recommendedName>
        <fullName evidence="10">Mitotic spindle assembly checkpoint protein MAD1</fullName>
    </recommendedName>
</protein>
<keyword evidence="3" id="KW-0132">Cell division</keyword>
<dbReference type="InterPro" id="IPR008672">
    <property type="entry name" value="Mad1"/>
</dbReference>
<keyword evidence="7" id="KW-0175">Coiled coil</keyword>